<dbReference type="OrthoDB" id="9971254at2759"/>
<sequence length="118" mass="12801">QGDNFCAWATAQNSTSPLFLFFNPSTTDYQFILSTNGTAPTPSGLLAQGARAHVYATQICGSVPLYTLSKASVGDHWYTIFPNERASLISSGWTDGGIIAYVLPLNSMFSLMMARFMC</sequence>
<protein>
    <recommendedName>
        <fullName evidence="1">DUF5648 domain-containing protein</fullName>
    </recommendedName>
</protein>
<dbReference type="EMBL" id="KL142415">
    <property type="protein sequence ID" value="KDR67380.1"/>
    <property type="molecule type" value="Genomic_DNA"/>
</dbReference>
<name>A0A067S929_GALM3</name>
<feature type="non-terminal residue" evidence="2">
    <location>
        <position position="1"/>
    </location>
</feature>
<organism evidence="2 3">
    <name type="scientific">Galerina marginata (strain CBS 339.88)</name>
    <dbReference type="NCBI Taxonomy" id="685588"/>
    <lineage>
        <taxon>Eukaryota</taxon>
        <taxon>Fungi</taxon>
        <taxon>Dikarya</taxon>
        <taxon>Basidiomycota</taxon>
        <taxon>Agaricomycotina</taxon>
        <taxon>Agaricomycetes</taxon>
        <taxon>Agaricomycetidae</taxon>
        <taxon>Agaricales</taxon>
        <taxon>Agaricineae</taxon>
        <taxon>Strophariaceae</taxon>
        <taxon>Galerina</taxon>
    </lineage>
</organism>
<dbReference type="Proteomes" id="UP000027222">
    <property type="component" value="Unassembled WGS sequence"/>
</dbReference>
<accession>A0A067S929</accession>
<reference evidence="3" key="1">
    <citation type="journal article" date="2014" name="Proc. Natl. Acad. Sci. U.S.A.">
        <title>Extensive sampling of basidiomycete genomes demonstrates inadequacy of the white-rot/brown-rot paradigm for wood decay fungi.</title>
        <authorList>
            <person name="Riley R."/>
            <person name="Salamov A.A."/>
            <person name="Brown D.W."/>
            <person name="Nagy L.G."/>
            <person name="Floudas D."/>
            <person name="Held B.W."/>
            <person name="Levasseur A."/>
            <person name="Lombard V."/>
            <person name="Morin E."/>
            <person name="Otillar R."/>
            <person name="Lindquist E.A."/>
            <person name="Sun H."/>
            <person name="LaButti K.M."/>
            <person name="Schmutz J."/>
            <person name="Jabbour D."/>
            <person name="Luo H."/>
            <person name="Baker S.E."/>
            <person name="Pisabarro A.G."/>
            <person name="Walton J.D."/>
            <person name="Blanchette R.A."/>
            <person name="Henrissat B."/>
            <person name="Martin F."/>
            <person name="Cullen D."/>
            <person name="Hibbett D.S."/>
            <person name="Grigoriev I.V."/>
        </authorList>
    </citation>
    <scope>NUCLEOTIDE SEQUENCE [LARGE SCALE GENOMIC DNA]</scope>
    <source>
        <strain evidence="3">CBS 339.88</strain>
    </source>
</reference>
<proteinExistence type="predicted"/>
<dbReference type="InterPro" id="IPR043708">
    <property type="entry name" value="DUF5648"/>
</dbReference>
<evidence type="ECO:0000313" key="3">
    <source>
        <dbReference type="Proteomes" id="UP000027222"/>
    </source>
</evidence>
<evidence type="ECO:0000259" key="1">
    <source>
        <dbReference type="Pfam" id="PF18885"/>
    </source>
</evidence>
<keyword evidence="3" id="KW-1185">Reference proteome</keyword>
<feature type="domain" description="DUF5648" evidence="1">
    <location>
        <begin position="7"/>
        <end position="103"/>
    </location>
</feature>
<dbReference type="Pfam" id="PF18885">
    <property type="entry name" value="DUF5648"/>
    <property type="match status" value="1"/>
</dbReference>
<gene>
    <name evidence="2" type="ORF">GALMADRAFT_79871</name>
</gene>
<dbReference type="HOGENOM" id="CLU_093541_2_0_1"/>
<dbReference type="AlphaFoldDB" id="A0A067S929"/>
<evidence type="ECO:0000313" key="2">
    <source>
        <dbReference type="EMBL" id="KDR67380.1"/>
    </source>
</evidence>